<dbReference type="GO" id="GO:0065002">
    <property type="term" value="P:intracellular protein transmembrane transport"/>
    <property type="evidence" value="ECO:0007669"/>
    <property type="project" value="UniProtKB-UniRule"/>
</dbReference>
<dbReference type="GO" id="GO:0006605">
    <property type="term" value="P:protein targeting"/>
    <property type="evidence" value="ECO:0007669"/>
    <property type="project" value="UniProtKB-UniRule"/>
</dbReference>
<evidence type="ECO:0000313" key="11">
    <source>
        <dbReference type="EMBL" id="ACZ39161.1"/>
    </source>
</evidence>
<evidence type="ECO:0000259" key="10">
    <source>
        <dbReference type="Pfam" id="PF02355"/>
    </source>
</evidence>
<evidence type="ECO:0000256" key="9">
    <source>
        <dbReference type="HAMAP-Rule" id="MF_01464"/>
    </source>
</evidence>
<keyword evidence="3 9" id="KW-1003">Cell membrane</keyword>
<evidence type="ECO:0000256" key="6">
    <source>
        <dbReference type="ARBA" id="ARBA00022989"/>
    </source>
</evidence>
<feature type="transmembrane region" description="Helical" evidence="9">
    <location>
        <begin position="152"/>
        <end position="180"/>
    </location>
</feature>
<dbReference type="Pfam" id="PF02355">
    <property type="entry name" value="SecD_SecF_C"/>
    <property type="match status" value="1"/>
</dbReference>
<dbReference type="GO" id="GO:0043952">
    <property type="term" value="P:protein transport by the Sec complex"/>
    <property type="evidence" value="ECO:0007669"/>
    <property type="project" value="UniProtKB-UniRule"/>
</dbReference>
<accession>D1C4J4</accession>
<dbReference type="SUPFAM" id="SSF82866">
    <property type="entry name" value="Multidrug efflux transporter AcrB transmembrane domain"/>
    <property type="match status" value="1"/>
</dbReference>
<feature type="domain" description="Protein export membrane protein SecD/SecF C-terminal" evidence="10">
    <location>
        <begin position="99"/>
        <end position="289"/>
    </location>
</feature>
<gene>
    <name evidence="9" type="primary">secF</name>
    <name evidence="11" type="ordered locus">Sthe_1727</name>
</gene>
<dbReference type="PRINTS" id="PR01755">
    <property type="entry name" value="SECFTRNLCASE"/>
</dbReference>
<evidence type="ECO:0000256" key="4">
    <source>
        <dbReference type="ARBA" id="ARBA00022692"/>
    </source>
</evidence>
<dbReference type="Proteomes" id="UP000002027">
    <property type="component" value="Chromosome 1"/>
</dbReference>
<comment type="function">
    <text evidence="9">Part of the Sec protein translocase complex. Interacts with the SecYEG preprotein conducting channel. SecDF uses the proton motive force (PMF) to complete protein translocation after the ATP-dependent function of SecA.</text>
</comment>
<keyword evidence="4 9" id="KW-0812">Transmembrane</keyword>
<keyword evidence="6 9" id="KW-1133">Transmembrane helix</keyword>
<evidence type="ECO:0000256" key="5">
    <source>
        <dbReference type="ARBA" id="ARBA00022927"/>
    </source>
</evidence>
<sequence>MIDIVGKRYWWFLLSVLVILPGLVSLAVNGLRVSIDFTGGTLWELQMSRTVQPGEVQRVLAANGYDGSMVQTSEDNVVLIRTKEIQEGSEAKNQLLTALQDEFGQVTELRLESVGPTLGTEIRNRAIIAVALASIGILLYIAFAFRNTQNPFLYGTAAIIAMLHDVAILLGLVSILGWLRGVEVDALFITAVLTVIGFSVHDTIVVFDRIRENLAHKVGETFEETVNYSVVQTLVRSLNTSITTILPLAALYLFGGETTKTFVLVLLVGIIAGTYSSIFNASQIVVAWENGEIQRFFARLRGQGRQSVPAGKGSRP</sequence>
<feature type="transmembrane region" description="Helical" evidence="9">
    <location>
        <begin position="9"/>
        <end position="28"/>
    </location>
</feature>
<dbReference type="InterPro" id="IPR022645">
    <property type="entry name" value="SecD/SecF_bac"/>
</dbReference>
<dbReference type="InterPro" id="IPR048634">
    <property type="entry name" value="SecD_SecF_C"/>
</dbReference>
<evidence type="ECO:0000256" key="2">
    <source>
        <dbReference type="ARBA" id="ARBA00022448"/>
    </source>
</evidence>
<dbReference type="PANTHER" id="PTHR30081:SF8">
    <property type="entry name" value="PROTEIN TRANSLOCASE SUBUNIT SECF"/>
    <property type="match status" value="1"/>
</dbReference>
<comment type="subunit">
    <text evidence="9">Forms a complex with SecD. Part of the essential Sec protein translocation apparatus which comprises SecA, SecYEG and auxiliary proteins SecDF. Other proteins may also be involved.</text>
</comment>
<dbReference type="PANTHER" id="PTHR30081">
    <property type="entry name" value="PROTEIN-EXPORT MEMBRANE PROTEIN SEC"/>
    <property type="match status" value="1"/>
</dbReference>
<evidence type="ECO:0000256" key="8">
    <source>
        <dbReference type="ARBA" id="ARBA00023136"/>
    </source>
</evidence>
<dbReference type="HOGENOM" id="CLU_050012_0_0_0"/>
<dbReference type="Gene3D" id="1.20.1640.10">
    <property type="entry name" value="Multidrug efflux transporter AcrB transmembrane domain"/>
    <property type="match status" value="1"/>
</dbReference>
<dbReference type="InterPro" id="IPR022646">
    <property type="entry name" value="SecD/SecF_CS"/>
</dbReference>
<dbReference type="STRING" id="479434.Sthe_1727"/>
<dbReference type="NCBIfam" id="TIGR00966">
    <property type="entry name" value="transloc_SecF"/>
    <property type="match status" value="1"/>
</dbReference>
<feature type="transmembrane region" description="Helical" evidence="9">
    <location>
        <begin position="238"/>
        <end position="255"/>
    </location>
</feature>
<feature type="transmembrane region" description="Helical" evidence="9">
    <location>
        <begin position="261"/>
        <end position="288"/>
    </location>
</feature>
<reference evidence="12" key="1">
    <citation type="submission" date="2009-11" db="EMBL/GenBank/DDBJ databases">
        <title>The complete chromosome 1 of Sphaerobacter thermophilus DSM 20745.</title>
        <authorList>
            <person name="Lucas S."/>
            <person name="Copeland A."/>
            <person name="Lapidus A."/>
            <person name="Glavina del Rio T."/>
            <person name="Dalin E."/>
            <person name="Tice H."/>
            <person name="Bruce D."/>
            <person name="Goodwin L."/>
            <person name="Pitluck S."/>
            <person name="Kyrpides N."/>
            <person name="Mavromatis K."/>
            <person name="Ivanova N."/>
            <person name="Mikhailova N."/>
            <person name="LaButti K.M."/>
            <person name="Clum A."/>
            <person name="Sun H.I."/>
            <person name="Brettin T."/>
            <person name="Detter J.C."/>
            <person name="Han C."/>
            <person name="Larimer F."/>
            <person name="Land M."/>
            <person name="Hauser L."/>
            <person name="Markowitz V."/>
            <person name="Cheng J.F."/>
            <person name="Hugenholtz P."/>
            <person name="Woyke T."/>
            <person name="Wu D."/>
            <person name="Steenblock K."/>
            <person name="Schneider S."/>
            <person name="Pukall R."/>
            <person name="Goeker M."/>
            <person name="Klenk H.P."/>
            <person name="Eisen J.A."/>
        </authorList>
    </citation>
    <scope>NUCLEOTIDE SEQUENCE [LARGE SCALE GENOMIC DNA]</scope>
    <source>
        <strain evidence="12">ATCC 49802 / DSM 20745 / S 6022</strain>
    </source>
</reference>
<comment type="similarity">
    <text evidence="9">Belongs to the SecD/SecF family. SecF subfamily.</text>
</comment>
<dbReference type="EMBL" id="CP001823">
    <property type="protein sequence ID" value="ACZ39161.1"/>
    <property type="molecule type" value="Genomic_DNA"/>
</dbReference>
<protein>
    <recommendedName>
        <fullName evidence="9">Protein-export membrane protein SecF</fullName>
    </recommendedName>
</protein>
<evidence type="ECO:0000256" key="7">
    <source>
        <dbReference type="ARBA" id="ARBA00023010"/>
    </source>
</evidence>
<dbReference type="KEGG" id="sti:Sthe_1727"/>
<dbReference type="GO" id="GO:0005886">
    <property type="term" value="C:plasma membrane"/>
    <property type="evidence" value="ECO:0007669"/>
    <property type="project" value="UniProtKB-SubCell"/>
</dbReference>
<keyword evidence="5 9" id="KW-0653">Protein transport</keyword>
<dbReference type="InterPro" id="IPR022813">
    <property type="entry name" value="SecD/SecF_arch_bac"/>
</dbReference>
<evidence type="ECO:0000256" key="3">
    <source>
        <dbReference type="ARBA" id="ARBA00022475"/>
    </source>
</evidence>
<name>D1C4J4_SPHTD</name>
<keyword evidence="8 9" id="KW-0472">Membrane</keyword>
<evidence type="ECO:0000313" key="12">
    <source>
        <dbReference type="Proteomes" id="UP000002027"/>
    </source>
</evidence>
<dbReference type="Pfam" id="PF07549">
    <property type="entry name" value="Sec_GG"/>
    <property type="match status" value="1"/>
</dbReference>
<dbReference type="RefSeq" id="WP_012872207.1">
    <property type="nucleotide sequence ID" value="NC_013523.1"/>
</dbReference>
<dbReference type="OrthoDB" id="9805019at2"/>
<keyword evidence="7 9" id="KW-0811">Translocation</keyword>
<keyword evidence="2 9" id="KW-0813">Transport</keyword>
<comment type="subcellular location">
    <subcellularLocation>
        <location evidence="1 9">Cell membrane</location>
        <topology evidence="1 9">Multi-pass membrane protein</topology>
    </subcellularLocation>
</comment>
<dbReference type="InParanoid" id="D1C4J4"/>
<feature type="transmembrane region" description="Helical" evidence="9">
    <location>
        <begin position="186"/>
        <end position="207"/>
    </location>
</feature>
<organism evidence="11 12">
    <name type="scientific">Sphaerobacter thermophilus (strain ATCC 49802 / DSM 20745 / KCCM 41009 / NCIMB 13125 / S 6022)</name>
    <dbReference type="NCBI Taxonomy" id="479434"/>
    <lineage>
        <taxon>Bacteria</taxon>
        <taxon>Pseudomonadati</taxon>
        <taxon>Thermomicrobiota</taxon>
        <taxon>Thermomicrobia</taxon>
        <taxon>Sphaerobacterales</taxon>
        <taxon>Sphaerobacterineae</taxon>
        <taxon>Sphaerobacteraceae</taxon>
        <taxon>Sphaerobacter</taxon>
    </lineage>
</organism>
<keyword evidence="12" id="KW-1185">Reference proteome</keyword>
<proteinExistence type="inferred from homology"/>
<reference evidence="11 12" key="2">
    <citation type="journal article" date="2010" name="Stand. Genomic Sci.">
        <title>Complete genome sequence of Desulfohalobium retbaense type strain (HR(100)).</title>
        <authorList>
            <person name="Spring S."/>
            <person name="Nolan M."/>
            <person name="Lapidus A."/>
            <person name="Glavina Del Rio T."/>
            <person name="Copeland A."/>
            <person name="Tice H."/>
            <person name="Cheng J.F."/>
            <person name="Lucas S."/>
            <person name="Land M."/>
            <person name="Chen F."/>
            <person name="Bruce D."/>
            <person name="Goodwin L."/>
            <person name="Pitluck S."/>
            <person name="Ivanova N."/>
            <person name="Mavromatis K."/>
            <person name="Mikhailova N."/>
            <person name="Pati A."/>
            <person name="Chen A."/>
            <person name="Palaniappan K."/>
            <person name="Hauser L."/>
            <person name="Chang Y.J."/>
            <person name="Jeffries C.D."/>
            <person name="Munk C."/>
            <person name="Kiss H."/>
            <person name="Chain P."/>
            <person name="Han C."/>
            <person name="Brettin T."/>
            <person name="Detter J.C."/>
            <person name="Schuler E."/>
            <person name="Goker M."/>
            <person name="Rohde M."/>
            <person name="Bristow J."/>
            <person name="Eisen J.A."/>
            <person name="Markowitz V."/>
            <person name="Hugenholtz P."/>
            <person name="Kyrpides N.C."/>
            <person name="Klenk H.P."/>
        </authorList>
    </citation>
    <scope>NUCLEOTIDE SEQUENCE [LARGE SCALE GENOMIC DNA]</scope>
    <source>
        <strain evidence="12">ATCC 49802 / DSM 20745 / S 6022</strain>
    </source>
</reference>
<dbReference type="eggNOG" id="COG0341">
    <property type="taxonomic scope" value="Bacteria"/>
</dbReference>
<dbReference type="HAMAP" id="MF_01464_B">
    <property type="entry name" value="SecF_B"/>
    <property type="match status" value="1"/>
</dbReference>
<dbReference type="AlphaFoldDB" id="D1C4J4"/>
<feature type="transmembrane region" description="Helical" evidence="9">
    <location>
        <begin position="126"/>
        <end position="145"/>
    </location>
</feature>
<dbReference type="InterPro" id="IPR055344">
    <property type="entry name" value="SecD_SecF_C_bact"/>
</dbReference>
<dbReference type="GO" id="GO:0015450">
    <property type="term" value="F:protein-transporting ATPase activity"/>
    <property type="evidence" value="ECO:0007669"/>
    <property type="project" value="InterPro"/>
</dbReference>
<dbReference type="InterPro" id="IPR005665">
    <property type="entry name" value="SecF_bac"/>
</dbReference>
<evidence type="ECO:0000256" key="1">
    <source>
        <dbReference type="ARBA" id="ARBA00004651"/>
    </source>
</evidence>
<dbReference type="NCBIfam" id="TIGR00916">
    <property type="entry name" value="2A0604s01"/>
    <property type="match status" value="1"/>
</dbReference>